<keyword evidence="3" id="KW-0862">Zinc</keyword>
<dbReference type="InterPro" id="IPR003000">
    <property type="entry name" value="Sirtuin"/>
</dbReference>
<dbReference type="GO" id="GO:0046872">
    <property type="term" value="F:metal ion binding"/>
    <property type="evidence" value="ECO:0007669"/>
    <property type="project" value="UniProtKB-KW"/>
</dbReference>
<feature type="domain" description="Deacetylase sirtuin-type" evidence="4">
    <location>
        <begin position="18"/>
        <end position="272"/>
    </location>
</feature>
<dbReference type="PANTHER" id="PTHR11085">
    <property type="entry name" value="NAD-DEPENDENT PROTEIN DEACYLASE SIRTUIN-5, MITOCHONDRIAL-RELATED"/>
    <property type="match status" value="1"/>
</dbReference>
<dbReference type="STRING" id="400682.A0A1X7VP41"/>
<dbReference type="Proteomes" id="UP000007879">
    <property type="component" value="Unassembled WGS sequence"/>
</dbReference>
<evidence type="ECO:0000313" key="6">
    <source>
        <dbReference type="Proteomes" id="UP000007879"/>
    </source>
</evidence>
<organism evidence="5">
    <name type="scientific">Amphimedon queenslandica</name>
    <name type="common">Sponge</name>
    <dbReference type="NCBI Taxonomy" id="400682"/>
    <lineage>
        <taxon>Eukaryota</taxon>
        <taxon>Metazoa</taxon>
        <taxon>Porifera</taxon>
        <taxon>Demospongiae</taxon>
        <taxon>Heteroscleromorpha</taxon>
        <taxon>Haplosclerida</taxon>
        <taxon>Niphatidae</taxon>
        <taxon>Amphimedon</taxon>
    </lineage>
</organism>
<dbReference type="InterPro" id="IPR029035">
    <property type="entry name" value="DHS-like_NAD/FAD-binding_dom"/>
</dbReference>
<sequence length="419" mass="46587">MAHTARSDEEKREYFDPPDVLEEKVDMLVQWIKDSKHMIAFTGAGISTGAGIPDFRSGMDTKLSTGPGAWELRAQGASRDRAKYRTTSTTKAIPTPTHMMFVKLQEEGILKFCVSQNTDGLHRRSGLPKTALAELHGNSNLEVCQKCGREYLRDFPTRTAFGIFAHETGRKCDDRKCRGPLCDTIINFGENLPEADLNKSFKEGGIADLCLAMGSSLTVTPAAHIPRLVSESGRKLVIVNLQRTALHSMGTLCIHAKCEEVSTMVMKKLGLPIPEFRLKRLVLITTSHCEDKGEVEVAIEGQDAFGYIFSFLTGVDMTENGGHGRTHHLREPFGIKLPWKPTDPSGEEMKVELTFHFQGHYGEPSIARNLVIKKGMKDKLSYLKLSYNPFNGQWTVTDEESKVEGEGRVSEQLEKASIN</sequence>
<dbReference type="Pfam" id="PF02146">
    <property type="entry name" value="SIR2"/>
    <property type="match status" value="1"/>
</dbReference>
<protein>
    <recommendedName>
        <fullName evidence="4">Deacetylase sirtuin-type domain-containing protein</fullName>
    </recommendedName>
</protein>
<evidence type="ECO:0000256" key="1">
    <source>
        <dbReference type="ARBA" id="ARBA00022679"/>
    </source>
</evidence>
<name>A0A1X7VP41_AMPQE</name>
<accession>A0A1X7VP41</accession>
<feature type="binding site" evidence="3">
    <location>
        <position position="144"/>
    </location>
    <ligand>
        <name>Zn(2+)</name>
        <dbReference type="ChEBI" id="CHEBI:29105"/>
    </ligand>
</feature>
<dbReference type="AlphaFoldDB" id="A0A1X7VP41"/>
<dbReference type="OrthoDB" id="2919105at2759"/>
<keyword evidence="1" id="KW-0808">Transferase</keyword>
<dbReference type="eggNOG" id="KOG1905">
    <property type="taxonomic scope" value="Eukaryota"/>
</dbReference>
<reference evidence="6" key="1">
    <citation type="journal article" date="2010" name="Nature">
        <title>The Amphimedon queenslandica genome and the evolution of animal complexity.</title>
        <authorList>
            <person name="Srivastava M."/>
            <person name="Simakov O."/>
            <person name="Chapman J."/>
            <person name="Fahey B."/>
            <person name="Gauthier M.E."/>
            <person name="Mitros T."/>
            <person name="Richards G.S."/>
            <person name="Conaco C."/>
            <person name="Dacre M."/>
            <person name="Hellsten U."/>
            <person name="Larroux C."/>
            <person name="Putnam N.H."/>
            <person name="Stanke M."/>
            <person name="Adamska M."/>
            <person name="Darling A."/>
            <person name="Degnan S.M."/>
            <person name="Oakley T.H."/>
            <person name="Plachetzki D.C."/>
            <person name="Zhai Y."/>
            <person name="Adamski M."/>
            <person name="Calcino A."/>
            <person name="Cummins S.F."/>
            <person name="Goodstein D.M."/>
            <person name="Harris C."/>
            <person name="Jackson D.J."/>
            <person name="Leys S.P."/>
            <person name="Shu S."/>
            <person name="Woodcroft B.J."/>
            <person name="Vervoort M."/>
            <person name="Kosik K.S."/>
            <person name="Manning G."/>
            <person name="Degnan B.M."/>
            <person name="Rokhsar D.S."/>
        </authorList>
    </citation>
    <scope>NUCLEOTIDE SEQUENCE [LARGE SCALE GENOMIC DNA]</scope>
</reference>
<proteinExistence type="predicted"/>
<dbReference type="PANTHER" id="PTHR11085:SF10">
    <property type="entry name" value="NAD-DEPENDENT PROTEIN DEACYLASE SIRTUIN-5, MITOCHONDRIAL-RELATED"/>
    <property type="match status" value="1"/>
</dbReference>
<dbReference type="KEGG" id="aqu:100636141"/>
<feature type="binding site" evidence="3">
    <location>
        <position position="147"/>
    </location>
    <ligand>
        <name>Zn(2+)</name>
        <dbReference type="ChEBI" id="CHEBI:29105"/>
    </ligand>
</feature>
<dbReference type="PROSITE" id="PS50305">
    <property type="entry name" value="SIRTUIN"/>
    <property type="match status" value="1"/>
</dbReference>
<gene>
    <name evidence="5" type="primary">100636141</name>
</gene>
<dbReference type="InterPro" id="IPR026590">
    <property type="entry name" value="Ssirtuin_cat_dom"/>
</dbReference>
<dbReference type="GO" id="GO:0070403">
    <property type="term" value="F:NAD+ binding"/>
    <property type="evidence" value="ECO:0007669"/>
    <property type="project" value="InterPro"/>
</dbReference>
<dbReference type="Gene3D" id="2.20.28.200">
    <property type="match status" value="1"/>
</dbReference>
<dbReference type="EnsemblMetazoa" id="XM_003383533.3">
    <property type="protein sequence ID" value="XP_003383581.1"/>
    <property type="gene ID" value="LOC100636141"/>
</dbReference>
<dbReference type="SUPFAM" id="SSF52467">
    <property type="entry name" value="DHS-like NAD/FAD-binding domain"/>
    <property type="match status" value="1"/>
</dbReference>
<evidence type="ECO:0000256" key="2">
    <source>
        <dbReference type="ARBA" id="ARBA00023027"/>
    </source>
</evidence>
<evidence type="ECO:0000256" key="3">
    <source>
        <dbReference type="PROSITE-ProRule" id="PRU00236"/>
    </source>
</evidence>
<feature type="binding site" evidence="3">
    <location>
        <position position="172"/>
    </location>
    <ligand>
        <name>Zn(2+)</name>
        <dbReference type="ChEBI" id="CHEBI:29105"/>
    </ligand>
</feature>
<keyword evidence="6" id="KW-1185">Reference proteome</keyword>
<feature type="binding site" evidence="3">
    <location>
        <position position="177"/>
    </location>
    <ligand>
        <name>Zn(2+)</name>
        <dbReference type="ChEBI" id="CHEBI:29105"/>
    </ligand>
</feature>
<dbReference type="InParanoid" id="A0A1X7VP41"/>
<feature type="active site" description="Proton acceptor" evidence="3">
    <location>
        <position position="136"/>
    </location>
</feature>
<dbReference type="GO" id="GO:0017136">
    <property type="term" value="F:histone deacetylase activity, NAD-dependent"/>
    <property type="evidence" value="ECO:0007669"/>
    <property type="project" value="TreeGrafter"/>
</dbReference>
<keyword evidence="3" id="KW-0479">Metal-binding</keyword>
<dbReference type="InterPro" id="IPR050134">
    <property type="entry name" value="NAD-dep_sirtuin_deacylases"/>
</dbReference>
<reference evidence="5" key="2">
    <citation type="submission" date="2017-05" db="UniProtKB">
        <authorList>
            <consortium name="EnsemblMetazoa"/>
        </authorList>
    </citation>
    <scope>IDENTIFICATION</scope>
</reference>
<evidence type="ECO:0000259" key="4">
    <source>
        <dbReference type="PROSITE" id="PS50305"/>
    </source>
</evidence>
<evidence type="ECO:0000313" key="5">
    <source>
        <dbReference type="EnsemblMetazoa" id="Aqu2.1.41158_001"/>
    </source>
</evidence>
<keyword evidence="2" id="KW-0520">NAD</keyword>
<dbReference type="OMA" id="LITTSHC"/>
<dbReference type="EnsemblMetazoa" id="Aqu2.1.41158_001">
    <property type="protein sequence ID" value="Aqu2.1.41158_001"/>
    <property type="gene ID" value="Aqu2.1.41158"/>
</dbReference>
<dbReference type="Gene3D" id="3.40.50.1220">
    <property type="entry name" value="TPP-binding domain"/>
    <property type="match status" value="1"/>
</dbReference>
<dbReference type="GO" id="GO:0005634">
    <property type="term" value="C:nucleus"/>
    <property type="evidence" value="ECO:0007669"/>
    <property type="project" value="TreeGrafter"/>
</dbReference>